<gene>
    <name evidence="1" type="ORF">FBD94_06865</name>
</gene>
<evidence type="ECO:0000313" key="1">
    <source>
        <dbReference type="EMBL" id="TKC64056.1"/>
    </source>
</evidence>
<organism evidence="1 2">
    <name type="scientific">Pedobacter hiemivivus</name>
    <dbReference type="NCBI Taxonomy" id="2530454"/>
    <lineage>
        <taxon>Bacteria</taxon>
        <taxon>Pseudomonadati</taxon>
        <taxon>Bacteroidota</taxon>
        <taxon>Sphingobacteriia</taxon>
        <taxon>Sphingobacteriales</taxon>
        <taxon>Sphingobacteriaceae</taxon>
        <taxon>Pedobacter</taxon>
    </lineage>
</organism>
<dbReference type="Proteomes" id="UP000309594">
    <property type="component" value="Unassembled WGS sequence"/>
</dbReference>
<accession>A0A4V5PDB4</accession>
<protein>
    <submittedName>
        <fullName evidence="1">DUF4304 domain-containing protein</fullName>
    </submittedName>
</protein>
<dbReference type="EMBL" id="SWDX01000002">
    <property type="protein sequence ID" value="TKC64056.1"/>
    <property type="molecule type" value="Genomic_DNA"/>
</dbReference>
<sequence length="203" mass="23973">MKTQTELKFDQIIKNGFHDILKPLEFKKKANNFYLKRLDLGHIINIQKSSFYSKDHIRFTINTGIFVPEYWIGLFHNNGKEIPIFPTEPECLVRQRIGSLRNQNDTWYEVDETTDEKGLIIEMRINLEKYILPYFEQTKTKEGFLEMLDQNELPLNPLGKLVVYGELKHVSKARSEYNKLLNESVNIYFKQTVKDYGLKYGLA</sequence>
<dbReference type="Pfam" id="PF14137">
    <property type="entry name" value="DUF4304"/>
    <property type="match status" value="1"/>
</dbReference>
<comment type="caution">
    <text evidence="1">The sequence shown here is derived from an EMBL/GenBank/DDBJ whole genome shotgun (WGS) entry which is preliminary data.</text>
</comment>
<proteinExistence type="predicted"/>
<dbReference type="InterPro" id="IPR025412">
    <property type="entry name" value="DUF4304"/>
</dbReference>
<reference evidence="1 2" key="1">
    <citation type="submission" date="2019-04" db="EMBL/GenBank/DDBJ databases">
        <title>Pedobacter sp. RP-1-16 sp. nov., isolated from Arctic soil.</title>
        <authorList>
            <person name="Dahal R.H."/>
            <person name="Kim D.-U."/>
        </authorList>
    </citation>
    <scope>NUCLEOTIDE SEQUENCE [LARGE SCALE GENOMIC DNA]</scope>
    <source>
        <strain evidence="1 2">RP-1-16</strain>
    </source>
</reference>
<evidence type="ECO:0000313" key="2">
    <source>
        <dbReference type="Proteomes" id="UP000309594"/>
    </source>
</evidence>
<name>A0A4V5PDB4_9SPHI</name>
<dbReference type="RefSeq" id="WP_136879594.1">
    <property type="nucleotide sequence ID" value="NZ_SWDX01000002.1"/>
</dbReference>
<dbReference type="AlphaFoldDB" id="A0A4V5PDB4"/>